<proteinExistence type="predicted"/>
<organism evidence="1">
    <name type="scientific">Cacopsylla melanoneura</name>
    <dbReference type="NCBI Taxonomy" id="428564"/>
    <lineage>
        <taxon>Eukaryota</taxon>
        <taxon>Metazoa</taxon>
        <taxon>Ecdysozoa</taxon>
        <taxon>Arthropoda</taxon>
        <taxon>Hexapoda</taxon>
        <taxon>Insecta</taxon>
        <taxon>Pterygota</taxon>
        <taxon>Neoptera</taxon>
        <taxon>Paraneoptera</taxon>
        <taxon>Hemiptera</taxon>
        <taxon>Sternorrhyncha</taxon>
        <taxon>Psylloidea</taxon>
        <taxon>Psyllidae</taxon>
        <taxon>Psyllinae</taxon>
        <taxon>Cacopsylla</taxon>
    </lineage>
</organism>
<protein>
    <submittedName>
        <fullName evidence="1">Uncharacterized protein</fullName>
    </submittedName>
</protein>
<accession>A0A8D8S0N2</accession>
<sequence length="107" mass="12580">MQPMLFTSNFWILSGNLYLILYNNKKHPKETLFFVILYPIETRLKDVSVSMDLYMFLVILLTPSSANTKFTIQVLKLHACDINRINHINIKHNFFIRLGSSSDPFRQ</sequence>
<dbReference type="EMBL" id="HBUF01195018">
    <property type="protein sequence ID" value="CAG6659716.1"/>
    <property type="molecule type" value="Transcribed_RNA"/>
</dbReference>
<dbReference type="AlphaFoldDB" id="A0A8D8S0N2"/>
<name>A0A8D8S0N2_9HEMI</name>
<reference evidence="1" key="1">
    <citation type="submission" date="2021-05" db="EMBL/GenBank/DDBJ databases">
        <authorList>
            <person name="Alioto T."/>
            <person name="Alioto T."/>
            <person name="Gomez Garrido J."/>
        </authorList>
    </citation>
    <scope>NUCLEOTIDE SEQUENCE</scope>
</reference>
<evidence type="ECO:0000313" key="1">
    <source>
        <dbReference type="EMBL" id="CAG6659716.1"/>
    </source>
</evidence>